<dbReference type="NCBIfam" id="TIGR00229">
    <property type="entry name" value="sensory_box"/>
    <property type="match status" value="1"/>
</dbReference>
<feature type="domain" description="PAS" evidence="8">
    <location>
        <begin position="285"/>
        <end position="327"/>
    </location>
</feature>
<evidence type="ECO:0000259" key="9">
    <source>
        <dbReference type="PROSITE" id="PS50113"/>
    </source>
</evidence>
<keyword evidence="2 4" id="KW-0807">Transducer</keyword>
<accession>A0ABV2ABF8</accession>
<dbReference type="Pfam" id="PF00015">
    <property type="entry name" value="MCPsignal"/>
    <property type="match status" value="1"/>
</dbReference>
<dbReference type="InterPro" id="IPR035965">
    <property type="entry name" value="PAS-like_dom_sf"/>
</dbReference>
<dbReference type="Gene3D" id="1.10.287.950">
    <property type="entry name" value="Methyl-accepting chemotaxis protein"/>
    <property type="match status" value="1"/>
</dbReference>
<dbReference type="Pfam" id="PF13188">
    <property type="entry name" value="PAS_8"/>
    <property type="match status" value="1"/>
</dbReference>
<dbReference type="Proteomes" id="UP001465331">
    <property type="component" value="Unassembled WGS sequence"/>
</dbReference>
<evidence type="ECO:0000313" key="12">
    <source>
        <dbReference type="Proteomes" id="UP001465331"/>
    </source>
</evidence>
<evidence type="ECO:0000256" key="4">
    <source>
        <dbReference type="PROSITE-ProRule" id="PRU00284"/>
    </source>
</evidence>
<keyword evidence="1" id="KW-0488">Methylation</keyword>
<dbReference type="PANTHER" id="PTHR43531">
    <property type="entry name" value="PROTEIN ICFG"/>
    <property type="match status" value="1"/>
</dbReference>
<evidence type="ECO:0000256" key="1">
    <source>
        <dbReference type="ARBA" id="ARBA00022481"/>
    </source>
</evidence>
<evidence type="ECO:0000259" key="7">
    <source>
        <dbReference type="PROSITE" id="PS50111"/>
    </source>
</evidence>
<keyword evidence="5" id="KW-0175">Coiled coil</keyword>
<reference evidence="11 12" key="1">
    <citation type="submission" date="2024-06" db="EMBL/GenBank/DDBJ databases">
        <authorList>
            <person name="Li Z."/>
            <person name="Jiang Y."/>
        </authorList>
    </citation>
    <scope>NUCLEOTIDE SEQUENCE [LARGE SCALE GENOMIC DNA]</scope>
    <source>
        <strain evidence="11 12">HSW-8</strain>
    </source>
</reference>
<dbReference type="CDD" id="cd00130">
    <property type="entry name" value="PAS"/>
    <property type="match status" value="1"/>
</dbReference>
<dbReference type="InterPro" id="IPR004090">
    <property type="entry name" value="Chemotax_Me-accpt_rcpt"/>
</dbReference>
<dbReference type="InterPro" id="IPR000700">
    <property type="entry name" value="PAS-assoc_C"/>
</dbReference>
<dbReference type="SMART" id="SM00091">
    <property type="entry name" value="PAS"/>
    <property type="match status" value="3"/>
</dbReference>
<feature type="compositionally biased region" description="Low complexity" evidence="6">
    <location>
        <begin position="756"/>
        <end position="793"/>
    </location>
</feature>
<dbReference type="PANTHER" id="PTHR43531:SF14">
    <property type="entry name" value="METHYL-ACCEPTING CHEMOTAXIS PROTEIN I-RELATED"/>
    <property type="match status" value="1"/>
</dbReference>
<dbReference type="InterPro" id="IPR000014">
    <property type="entry name" value="PAS"/>
</dbReference>
<dbReference type="EMBL" id="JBEPIJ010000012">
    <property type="protein sequence ID" value="MES0874577.1"/>
    <property type="molecule type" value="Genomic_DNA"/>
</dbReference>
<dbReference type="SUPFAM" id="SSF58104">
    <property type="entry name" value="Methyl-accepting chemotaxis protein (MCP) signaling domain"/>
    <property type="match status" value="1"/>
</dbReference>
<dbReference type="InterPro" id="IPR003660">
    <property type="entry name" value="HAMP_dom"/>
</dbReference>
<comment type="similarity">
    <text evidence="3">Belongs to the methyl-accepting chemotaxis (MCP) protein family.</text>
</comment>
<evidence type="ECO:0000256" key="6">
    <source>
        <dbReference type="SAM" id="MobiDB-lite"/>
    </source>
</evidence>
<dbReference type="InterPro" id="IPR001610">
    <property type="entry name" value="PAC"/>
</dbReference>
<dbReference type="SMART" id="SM00086">
    <property type="entry name" value="PAC"/>
    <property type="match status" value="1"/>
</dbReference>
<dbReference type="PROSITE" id="PS50111">
    <property type="entry name" value="CHEMOTAXIS_TRANSDUC_2"/>
    <property type="match status" value="1"/>
</dbReference>
<protein>
    <submittedName>
        <fullName evidence="11">Methyl-accepting chemotaxis protein</fullName>
    </submittedName>
</protein>
<evidence type="ECO:0000259" key="8">
    <source>
        <dbReference type="PROSITE" id="PS50112"/>
    </source>
</evidence>
<dbReference type="Gene3D" id="3.30.450.20">
    <property type="entry name" value="PAS domain"/>
    <property type="match status" value="3"/>
</dbReference>
<dbReference type="PRINTS" id="PR00260">
    <property type="entry name" value="CHEMTRNSDUCR"/>
</dbReference>
<evidence type="ECO:0000256" key="3">
    <source>
        <dbReference type="ARBA" id="ARBA00029447"/>
    </source>
</evidence>
<dbReference type="SUPFAM" id="SSF55785">
    <property type="entry name" value="PYP-like sensor domain (PAS domain)"/>
    <property type="match status" value="2"/>
</dbReference>
<dbReference type="PROSITE" id="PS50885">
    <property type="entry name" value="HAMP"/>
    <property type="match status" value="1"/>
</dbReference>
<organism evidence="11 12">
    <name type="scientific">Sinimarinibacterium thermocellulolyticum</name>
    <dbReference type="NCBI Taxonomy" id="3170016"/>
    <lineage>
        <taxon>Bacteria</taxon>
        <taxon>Pseudomonadati</taxon>
        <taxon>Pseudomonadota</taxon>
        <taxon>Gammaproteobacteria</taxon>
        <taxon>Nevskiales</taxon>
        <taxon>Nevskiaceae</taxon>
        <taxon>Sinimarinibacterium</taxon>
    </lineage>
</organism>
<dbReference type="InterPro" id="IPR013655">
    <property type="entry name" value="PAS_fold_3"/>
</dbReference>
<keyword evidence="12" id="KW-1185">Reference proteome</keyword>
<comment type="caution">
    <text evidence="11">The sequence shown here is derived from an EMBL/GenBank/DDBJ whole genome shotgun (WGS) entry which is preliminary data.</text>
</comment>
<sequence>MRKRNASRNTVSSDAVAQLAAIHRSQAVIEFELDGTILTANDNFLKVVGYSLDEIRGQHHGMFVDPEYRASAEYRQFWERLGRGEFDAGQYRRIGKNGREIWIQASYNPILDSRGRPVKVVKYATDITTSKLAELESIAREQRHAQAVARIKRGLDVVETNVMVADADLNVVYVNDSIRKMLAIAEADIRKDVPAFSAATVVGTNIDVFHKNPAYQRALLAKLTGTHKAKLTLGERTFSLILNPIDGDKGERLGYVVEWKDMTAELAAERVEAERLAAERKRADENLRIRNALDNVSGNVMIADNDRQIVYINAAVADMLTRAEADLRKVMPHFDARKLLGASIDLFHKNPAHQSQLLENLRSPYRTQIKVGGLTFGLIASPIVNDRGERLGTVVEWQNRTAEVAVEQEVSEIVAAAAQGDFTRRIALTGKEGFFKGLAESINRLLDTSSAGLDEVARVLGALARGDLTDRVSGEFQGTFGKLKDDTNQTVEQLTKIIQQIQLATETINTAAREISSGNADLSARTEQQAASLEETASSMEELTSTVKQNAENAKQANQLAVGASDVARKGGQVVSEVVTTMSAINESSKKIVDIISVIDGIAFQTNILALNAAVEAARAGEQGRGFAVVAAEVRSLAQRSAAAAKEIKALIGDSVEKVGNGSKLVEQAGRTMEEIVTSVKRVTDIMAEISAASQEQSQGIEQVNQAITSMDEVTQQNAALVEQASAAARSLEEQAGELARSVSQFRLDRAARPTASAAPAAVAPAAPKAAPRASARATPAPSRRPAPRATSANGSKAPAKAGADEQWTEF</sequence>
<dbReference type="PROSITE" id="PS50113">
    <property type="entry name" value="PAC"/>
    <property type="match status" value="1"/>
</dbReference>
<name>A0ABV2ABF8_9GAMM</name>
<evidence type="ECO:0000313" key="11">
    <source>
        <dbReference type="EMBL" id="MES0874577.1"/>
    </source>
</evidence>
<dbReference type="Pfam" id="PF18947">
    <property type="entry name" value="HAMP_2"/>
    <property type="match status" value="1"/>
</dbReference>
<feature type="coiled-coil region" evidence="5">
    <location>
        <begin position="523"/>
        <end position="560"/>
    </location>
</feature>
<feature type="domain" description="PAS" evidence="8">
    <location>
        <begin position="28"/>
        <end position="67"/>
    </location>
</feature>
<dbReference type="SMART" id="SM00283">
    <property type="entry name" value="MA"/>
    <property type="match status" value="1"/>
</dbReference>
<evidence type="ECO:0000256" key="2">
    <source>
        <dbReference type="ARBA" id="ARBA00023224"/>
    </source>
</evidence>
<feature type="region of interest" description="Disordered" evidence="6">
    <location>
        <begin position="756"/>
        <end position="811"/>
    </location>
</feature>
<dbReference type="CDD" id="cd11386">
    <property type="entry name" value="MCP_signal"/>
    <property type="match status" value="1"/>
</dbReference>
<feature type="domain" description="Methyl-accepting transducer" evidence="7">
    <location>
        <begin position="504"/>
        <end position="733"/>
    </location>
</feature>
<dbReference type="Pfam" id="PF08447">
    <property type="entry name" value="PAS_3"/>
    <property type="match status" value="1"/>
</dbReference>
<gene>
    <name evidence="11" type="ORF">ABSH63_11250</name>
</gene>
<feature type="domain" description="PAS" evidence="8">
    <location>
        <begin position="147"/>
        <end position="189"/>
    </location>
</feature>
<feature type="domain" description="PAC" evidence="9">
    <location>
        <begin position="87"/>
        <end position="139"/>
    </location>
</feature>
<evidence type="ECO:0000259" key="10">
    <source>
        <dbReference type="PROSITE" id="PS50885"/>
    </source>
</evidence>
<dbReference type="InterPro" id="IPR051310">
    <property type="entry name" value="MCP_chemotaxis"/>
</dbReference>
<proteinExistence type="inferred from homology"/>
<feature type="domain" description="HAMP" evidence="10">
    <location>
        <begin position="447"/>
        <end position="499"/>
    </location>
</feature>
<dbReference type="PROSITE" id="PS50112">
    <property type="entry name" value="PAS"/>
    <property type="match status" value="3"/>
</dbReference>
<dbReference type="InterPro" id="IPR004089">
    <property type="entry name" value="MCPsignal_dom"/>
</dbReference>
<evidence type="ECO:0000256" key="5">
    <source>
        <dbReference type="SAM" id="Coils"/>
    </source>
</evidence>